<feature type="region of interest" description="Disordered" evidence="3">
    <location>
        <begin position="1"/>
        <end position="81"/>
    </location>
</feature>
<evidence type="ECO:0000313" key="5">
    <source>
        <dbReference type="EMBL" id="KAK4876951.1"/>
    </source>
</evidence>
<comment type="caution">
    <text evidence="5">The sequence shown here is derived from an EMBL/GenBank/DDBJ whole genome shotgun (WGS) entry which is preliminary data.</text>
</comment>
<name>A0AAN7P8S9_9COLE</name>
<dbReference type="PANTHER" id="PTHR48407:SF1">
    <property type="entry name" value="CRANIOFACIAL DEVELOPMENT PROTEIN 1"/>
    <property type="match status" value="1"/>
</dbReference>
<keyword evidence="6" id="KW-1185">Reference proteome</keyword>
<feature type="compositionally biased region" description="Acidic residues" evidence="3">
    <location>
        <begin position="27"/>
        <end position="44"/>
    </location>
</feature>
<feature type="compositionally biased region" description="Basic and acidic residues" evidence="3">
    <location>
        <begin position="65"/>
        <end position="81"/>
    </location>
</feature>
<organism evidence="5 6">
    <name type="scientific">Aquatica leii</name>
    <dbReference type="NCBI Taxonomy" id="1421715"/>
    <lineage>
        <taxon>Eukaryota</taxon>
        <taxon>Metazoa</taxon>
        <taxon>Ecdysozoa</taxon>
        <taxon>Arthropoda</taxon>
        <taxon>Hexapoda</taxon>
        <taxon>Insecta</taxon>
        <taxon>Pterygota</taxon>
        <taxon>Neoptera</taxon>
        <taxon>Endopterygota</taxon>
        <taxon>Coleoptera</taxon>
        <taxon>Polyphaga</taxon>
        <taxon>Elateriformia</taxon>
        <taxon>Elateroidea</taxon>
        <taxon>Lampyridae</taxon>
        <taxon>Luciolinae</taxon>
        <taxon>Aquatica</taxon>
    </lineage>
</organism>
<feature type="domain" description="BCNT-C" evidence="4">
    <location>
        <begin position="162"/>
        <end position="242"/>
    </location>
</feature>
<dbReference type="PROSITE" id="PS51279">
    <property type="entry name" value="BCNT_C"/>
    <property type="match status" value="1"/>
</dbReference>
<feature type="compositionally biased region" description="Basic and acidic residues" evidence="3">
    <location>
        <begin position="141"/>
        <end position="152"/>
    </location>
</feature>
<evidence type="ECO:0000256" key="3">
    <source>
        <dbReference type="SAM" id="MobiDB-lite"/>
    </source>
</evidence>
<evidence type="ECO:0000256" key="2">
    <source>
        <dbReference type="ARBA" id="ARBA00030244"/>
    </source>
</evidence>
<dbReference type="PANTHER" id="PTHR48407">
    <property type="entry name" value="CRANIOFACIAL DEVELOPMENT PROTEIN 1"/>
    <property type="match status" value="1"/>
</dbReference>
<evidence type="ECO:0000313" key="6">
    <source>
        <dbReference type="Proteomes" id="UP001353858"/>
    </source>
</evidence>
<protein>
    <recommendedName>
        <fullName evidence="1">Craniofacial development protein 1</fullName>
    </recommendedName>
    <alternativeName>
        <fullName evidence="2">Bucentaur</fullName>
    </alternativeName>
</protein>
<accession>A0AAN7P8S9</accession>
<feature type="compositionally biased region" description="Acidic residues" evidence="3">
    <location>
        <begin position="1"/>
        <end position="17"/>
    </location>
</feature>
<dbReference type="GO" id="GO:0000812">
    <property type="term" value="C:Swr1 complex"/>
    <property type="evidence" value="ECO:0007669"/>
    <property type="project" value="TreeGrafter"/>
</dbReference>
<proteinExistence type="predicted"/>
<dbReference type="EMBL" id="JARPUR010000004">
    <property type="protein sequence ID" value="KAK4876951.1"/>
    <property type="molecule type" value="Genomic_DNA"/>
</dbReference>
<dbReference type="InterPro" id="IPR011421">
    <property type="entry name" value="BCNT-C"/>
</dbReference>
<feature type="compositionally biased region" description="Basic residues" evidence="3">
    <location>
        <begin position="49"/>
        <end position="64"/>
    </location>
</feature>
<evidence type="ECO:0000256" key="1">
    <source>
        <dbReference type="ARBA" id="ARBA00019033"/>
    </source>
</evidence>
<sequence>MNIADFPDDSETSDEDYTPDKSNAELPSEEESDGDCEDILPETEELGKRGSKRKKRVLKSKKKLKSETEQPVKQVDKKESEDLWASFKQDTGFISKGERRQVVNQPSLETSKEIEPTKTKNAKVKVTEILKFAGEEIHVEKEVNKTDSDTKVLNKPSGSNGPKPRSGLSSVLNQLGKKTKINTLEKSKLDWDKFKKEEQIEDELSAYSKSKDGYLERQDFLQRADVRRFEIEKNIRNNLRSNRVNNFNI</sequence>
<reference evidence="6" key="1">
    <citation type="submission" date="2023-01" db="EMBL/GenBank/DDBJ databases">
        <title>Key to firefly adult light organ development and bioluminescence: homeobox transcription factors regulate luciferase expression and transportation to peroxisome.</title>
        <authorList>
            <person name="Fu X."/>
        </authorList>
    </citation>
    <scope>NUCLEOTIDE SEQUENCE [LARGE SCALE GENOMIC DNA]</scope>
</reference>
<gene>
    <name evidence="5" type="ORF">RN001_009457</name>
</gene>
<evidence type="ECO:0000259" key="4">
    <source>
        <dbReference type="PROSITE" id="PS51279"/>
    </source>
</evidence>
<dbReference type="Pfam" id="PF07572">
    <property type="entry name" value="BCNT"/>
    <property type="match status" value="1"/>
</dbReference>
<feature type="region of interest" description="Disordered" evidence="3">
    <location>
        <begin position="141"/>
        <end position="174"/>
    </location>
</feature>
<dbReference type="InterPro" id="IPR027124">
    <property type="entry name" value="Swc5/CFDP1/2"/>
</dbReference>
<dbReference type="AlphaFoldDB" id="A0AAN7P8S9"/>
<dbReference type="Proteomes" id="UP001353858">
    <property type="component" value="Unassembled WGS sequence"/>
</dbReference>